<reference evidence="1" key="1">
    <citation type="submission" date="2019-11" db="EMBL/GenBank/DDBJ databases">
        <title>Nori genome reveals adaptations in red seaweeds to the harsh intertidal environment.</title>
        <authorList>
            <person name="Wang D."/>
            <person name="Mao Y."/>
        </authorList>
    </citation>
    <scope>NUCLEOTIDE SEQUENCE</scope>
    <source>
        <tissue evidence="1">Gametophyte</tissue>
    </source>
</reference>
<dbReference type="EMBL" id="CM020619">
    <property type="protein sequence ID" value="KAK1864177.1"/>
    <property type="molecule type" value="Genomic_DNA"/>
</dbReference>
<comment type="caution">
    <text evidence="1">The sequence shown here is derived from an EMBL/GenBank/DDBJ whole genome shotgun (WGS) entry which is preliminary data.</text>
</comment>
<keyword evidence="2" id="KW-1185">Reference proteome</keyword>
<gene>
    <name evidence="1" type="ORF">I4F81_006727</name>
</gene>
<proteinExistence type="predicted"/>
<protein>
    <submittedName>
        <fullName evidence="1">Uncharacterized protein</fullName>
    </submittedName>
</protein>
<evidence type="ECO:0000313" key="1">
    <source>
        <dbReference type="EMBL" id="KAK1864177.1"/>
    </source>
</evidence>
<evidence type="ECO:0000313" key="2">
    <source>
        <dbReference type="Proteomes" id="UP000798662"/>
    </source>
</evidence>
<organism evidence="1 2">
    <name type="scientific">Pyropia yezoensis</name>
    <name type="common">Susabi-nori</name>
    <name type="synonym">Porphyra yezoensis</name>
    <dbReference type="NCBI Taxonomy" id="2788"/>
    <lineage>
        <taxon>Eukaryota</taxon>
        <taxon>Rhodophyta</taxon>
        <taxon>Bangiophyceae</taxon>
        <taxon>Bangiales</taxon>
        <taxon>Bangiaceae</taxon>
        <taxon>Pyropia</taxon>
    </lineage>
</organism>
<accession>A0ACC3C2Z3</accession>
<name>A0ACC3C2Z3_PYRYE</name>
<dbReference type="Proteomes" id="UP000798662">
    <property type="component" value="Chromosome 2"/>
</dbReference>
<sequence length="164" mass="16996">MTAGVAMVAFSVLPCPTLAPASGRRGPPAAVAATTVARPPAAAPAVIARLLAGSRLPVASPPRLAPRMSYCVRCGGEYDEDENSPSACTFHGAVTGQTAVYALYEDHHHDDPSLDGAAGPRFARRWGCCQDPDAAAGGCKIGWHVRHADAGGERWAAVRLARRG</sequence>